<gene>
    <name evidence="1" type="ORF">GCWU000342_02029</name>
</gene>
<keyword evidence="2" id="KW-1185">Reference proteome</keyword>
<protein>
    <submittedName>
        <fullName evidence="1">Uncharacterized protein</fullName>
    </submittedName>
</protein>
<reference evidence="1" key="1">
    <citation type="submission" date="2009-04" db="EMBL/GenBank/DDBJ databases">
        <authorList>
            <person name="Weinstock G."/>
            <person name="Sodergren E."/>
            <person name="Clifton S."/>
            <person name="Fulton L."/>
            <person name="Fulton B."/>
            <person name="Courtney L."/>
            <person name="Fronick C."/>
            <person name="Harrison M."/>
            <person name="Strong C."/>
            <person name="Farmer C."/>
            <person name="Delahaunty K."/>
            <person name="Markovic C."/>
            <person name="Hall O."/>
            <person name="Minx P."/>
            <person name="Tomlinson C."/>
            <person name="Mitreva M."/>
            <person name="Nelson J."/>
            <person name="Hou S."/>
            <person name="Wollam A."/>
            <person name="Pepin K.H."/>
            <person name="Johnson M."/>
            <person name="Bhonagiri V."/>
            <person name="Nash W.E."/>
            <person name="Warren W."/>
            <person name="Chinwalla A."/>
            <person name="Mardis E.R."/>
            <person name="Wilson R.K."/>
        </authorList>
    </citation>
    <scope>NUCLEOTIDE SEQUENCE [LARGE SCALE GENOMIC DNA]</scope>
    <source>
        <strain evidence="1">DSM 14600</strain>
    </source>
</reference>
<dbReference type="Proteomes" id="UP000003494">
    <property type="component" value="Unassembled WGS sequence"/>
</dbReference>
<dbReference type="AlphaFoldDB" id="C4GE83"/>
<sequence>MSKRINEYKHYIAVNAEETKSGASEDTNAYIHKYYDVEEDEILAFCQENCISCFISGKELVIETPVSLWKIIVNGQKHFLFLYHKNDIGSTEDPIHELVPGYHSQKCRRTTIIGYLEYIVAHDLYRDRNPALRHKAEKSVPKKGTNRYKRDIHREKTRKGKEDISHVLKLLDSLHMQGKN</sequence>
<comment type="caution">
    <text evidence="1">The sequence shown here is derived from an EMBL/GenBank/DDBJ whole genome shotgun (WGS) entry which is preliminary data.</text>
</comment>
<evidence type="ECO:0000313" key="1">
    <source>
        <dbReference type="EMBL" id="EEP27335.1"/>
    </source>
</evidence>
<evidence type="ECO:0000313" key="2">
    <source>
        <dbReference type="Proteomes" id="UP000003494"/>
    </source>
</evidence>
<dbReference type="EMBL" id="ACIP02000007">
    <property type="protein sequence ID" value="EEP27335.1"/>
    <property type="molecule type" value="Genomic_DNA"/>
</dbReference>
<dbReference type="RefSeq" id="WP_006907005.1">
    <property type="nucleotide sequence ID" value="NZ_GG665867.1"/>
</dbReference>
<accession>C4GE83</accession>
<proteinExistence type="predicted"/>
<name>C4GE83_9FIRM</name>
<organism evidence="1 2">
    <name type="scientific">Shuttleworthella satelles DSM 14600</name>
    <dbReference type="NCBI Taxonomy" id="626523"/>
    <lineage>
        <taxon>Bacteria</taxon>
        <taxon>Bacillati</taxon>
        <taxon>Bacillota</taxon>
        <taxon>Clostridia</taxon>
        <taxon>Lachnospirales</taxon>
        <taxon>Lachnospiraceae</taxon>
        <taxon>Shuttleworthella</taxon>
    </lineage>
</organism>
<dbReference type="HOGENOM" id="CLU_1495230_0_0_9"/>
<dbReference type="eggNOG" id="ENOG502ZK48">
    <property type="taxonomic scope" value="Bacteria"/>
</dbReference>